<accession>A0A8H6RWV2</accession>
<reference evidence="1" key="1">
    <citation type="submission" date="2020-04" db="EMBL/GenBank/DDBJ databases">
        <title>Draft genome resource of the tomato pathogen Pseudocercospora fuligena.</title>
        <authorList>
            <person name="Zaccaron A."/>
        </authorList>
    </citation>
    <scope>NUCLEOTIDE SEQUENCE</scope>
    <source>
        <strain evidence="1">PF001</strain>
    </source>
</reference>
<sequence>MKHLNAFEVIVSNYNSTRTFKLTLSTSGNLEVTGPEDDDLVKHSLQDVQKYVARIERQRKLLHLKGEAIILALTSEPDMLT</sequence>
<dbReference type="Proteomes" id="UP000660729">
    <property type="component" value="Unassembled WGS sequence"/>
</dbReference>
<evidence type="ECO:0000313" key="2">
    <source>
        <dbReference type="Proteomes" id="UP000660729"/>
    </source>
</evidence>
<gene>
    <name evidence="1" type="ORF">HII31_00136</name>
</gene>
<dbReference type="AlphaFoldDB" id="A0A8H6RWV2"/>
<evidence type="ECO:0000313" key="1">
    <source>
        <dbReference type="EMBL" id="KAF7198397.1"/>
    </source>
</evidence>
<organism evidence="1 2">
    <name type="scientific">Pseudocercospora fuligena</name>
    <dbReference type="NCBI Taxonomy" id="685502"/>
    <lineage>
        <taxon>Eukaryota</taxon>
        <taxon>Fungi</taxon>
        <taxon>Dikarya</taxon>
        <taxon>Ascomycota</taxon>
        <taxon>Pezizomycotina</taxon>
        <taxon>Dothideomycetes</taxon>
        <taxon>Dothideomycetidae</taxon>
        <taxon>Mycosphaerellales</taxon>
        <taxon>Mycosphaerellaceae</taxon>
        <taxon>Pseudocercospora</taxon>
    </lineage>
</organism>
<keyword evidence="2" id="KW-1185">Reference proteome</keyword>
<proteinExistence type="predicted"/>
<comment type="caution">
    <text evidence="1">The sequence shown here is derived from an EMBL/GenBank/DDBJ whole genome shotgun (WGS) entry which is preliminary data.</text>
</comment>
<protein>
    <submittedName>
        <fullName evidence="1">Uncharacterized protein</fullName>
    </submittedName>
</protein>
<name>A0A8H6RWV2_9PEZI</name>
<dbReference type="EMBL" id="JABCIY010000001">
    <property type="protein sequence ID" value="KAF7198397.1"/>
    <property type="molecule type" value="Genomic_DNA"/>
</dbReference>